<dbReference type="PANTHER" id="PTHR42687">
    <property type="entry name" value="L-THREONINE 3-DEHYDROGENASE"/>
    <property type="match status" value="1"/>
</dbReference>
<feature type="domain" description="NAD-dependent epimerase/dehydratase" evidence="2">
    <location>
        <begin position="6"/>
        <end position="232"/>
    </location>
</feature>
<sequence>MKIDKILIIGANGQVGSALLPKLRSIYGEEQVIASDLALPSKPLSYFEQVDATDKQSLANLVKKHDITQIYHLAAILSAKGEADPIWAWNVNMQSLLNVLGIGREFKLHKIFVPSSIAVFGSNVPADLTPQDVVLNPSTIYGVSKVATENMLNYYAGRYGLDVRSLRYPGIISYQSLPGGGTTDYAVEIFHTAISGRRFNCYLAEHTTLPMIYIDDAIRATIELMEAPIDQVKVRTSYNLSGLSFTPGELFKQLQQYYPDFECDFVPDFRQYIADSWPNSIDDEDAKNDWGWKVEFDLARMTSEMIAHLSDLELLNITN</sequence>
<proteinExistence type="inferred from homology"/>
<dbReference type="Pfam" id="PF01370">
    <property type="entry name" value="Epimerase"/>
    <property type="match status" value="1"/>
</dbReference>
<keyword evidence="4" id="KW-1185">Reference proteome</keyword>
<dbReference type="InterPro" id="IPR051225">
    <property type="entry name" value="NAD(P)_epim/dehydratase"/>
</dbReference>
<dbReference type="Proteomes" id="UP001216139">
    <property type="component" value="Chromosome"/>
</dbReference>
<evidence type="ECO:0000313" key="3">
    <source>
        <dbReference type="EMBL" id="WCT14257.1"/>
    </source>
</evidence>
<dbReference type="EMBL" id="CP117167">
    <property type="protein sequence ID" value="WCT14257.1"/>
    <property type="molecule type" value="Genomic_DNA"/>
</dbReference>
<evidence type="ECO:0000259" key="2">
    <source>
        <dbReference type="Pfam" id="PF01370"/>
    </source>
</evidence>
<evidence type="ECO:0000313" key="4">
    <source>
        <dbReference type="Proteomes" id="UP001216139"/>
    </source>
</evidence>
<name>A0ABY7TGH5_9SPHI</name>
<dbReference type="Gene3D" id="3.40.50.720">
    <property type="entry name" value="NAD(P)-binding Rossmann-like Domain"/>
    <property type="match status" value="1"/>
</dbReference>
<dbReference type="PANTHER" id="PTHR42687:SF1">
    <property type="entry name" value="L-THREONINE 3-DEHYDROGENASE, MITOCHONDRIAL"/>
    <property type="match status" value="1"/>
</dbReference>
<dbReference type="InterPro" id="IPR036291">
    <property type="entry name" value="NAD(P)-bd_dom_sf"/>
</dbReference>
<protein>
    <submittedName>
        <fullName evidence="3">NAD-dependent epimerase/dehydratase family protein</fullName>
    </submittedName>
</protein>
<accession>A0ABY7TGH5</accession>
<organism evidence="3 4">
    <name type="scientific">Mucilaginibacter jinjuensis</name>
    <dbReference type="NCBI Taxonomy" id="1176721"/>
    <lineage>
        <taxon>Bacteria</taxon>
        <taxon>Pseudomonadati</taxon>
        <taxon>Bacteroidota</taxon>
        <taxon>Sphingobacteriia</taxon>
        <taxon>Sphingobacteriales</taxon>
        <taxon>Sphingobacteriaceae</taxon>
        <taxon>Mucilaginibacter</taxon>
    </lineage>
</organism>
<gene>
    <name evidence="3" type="ORF">PQO05_09960</name>
</gene>
<dbReference type="SUPFAM" id="SSF51735">
    <property type="entry name" value="NAD(P)-binding Rossmann-fold domains"/>
    <property type="match status" value="1"/>
</dbReference>
<reference evidence="3 4" key="1">
    <citation type="submission" date="2023-02" db="EMBL/GenBank/DDBJ databases">
        <title>Genome sequence of Mucilaginibacter jinjuensis strain KACC 16571.</title>
        <authorList>
            <person name="Kim S."/>
            <person name="Heo J."/>
            <person name="Kwon S.-W."/>
        </authorList>
    </citation>
    <scope>NUCLEOTIDE SEQUENCE [LARGE SCALE GENOMIC DNA]</scope>
    <source>
        <strain evidence="3 4">KACC 16571</strain>
    </source>
</reference>
<evidence type="ECO:0000256" key="1">
    <source>
        <dbReference type="ARBA" id="ARBA00007637"/>
    </source>
</evidence>
<comment type="similarity">
    <text evidence="1">Belongs to the NAD(P)-dependent epimerase/dehydratase family.</text>
</comment>
<dbReference type="InterPro" id="IPR001509">
    <property type="entry name" value="Epimerase_deHydtase"/>
</dbReference>
<dbReference type="RefSeq" id="WP_273632630.1">
    <property type="nucleotide sequence ID" value="NZ_CP117167.1"/>
</dbReference>